<feature type="chain" id="PRO_5022272480" evidence="5">
    <location>
        <begin position="24"/>
        <end position="665"/>
    </location>
</feature>
<dbReference type="EMBL" id="NEDP02005543">
    <property type="protein sequence ID" value="OWF39108.1"/>
    <property type="molecule type" value="Genomic_DNA"/>
</dbReference>
<dbReference type="InterPro" id="IPR036734">
    <property type="entry name" value="Neur_chan_lig-bd_sf"/>
</dbReference>
<evidence type="ECO:0000256" key="4">
    <source>
        <dbReference type="ARBA" id="ARBA00023136"/>
    </source>
</evidence>
<feature type="transmembrane region" description="Helical" evidence="5">
    <location>
        <begin position="616"/>
        <end position="639"/>
    </location>
</feature>
<dbReference type="SUPFAM" id="SSF90112">
    <property type="entry name" value="Neurotransmitter-gated ion-channel transmembrane pore"/>
    <property type="match status" value="2"/>
</dbReference>
<evidence type="ECO:0000256" key="2">
    <source>
        <dbReference type="ARBA" id="ARBA00022692"/>
    </source>
</evidence>
<feature type="transmembrane region" description="Helical" evidence="5">
    <location>
        <begin position="586"/>
        <end position="604"/>
    </location>
</feature>
<feature type="transmembrane region" description="Helical" evidence="5">
    <location>
        <begin position="233"/>
        <end position="257"/>
    </location>
</feature>
<gene>
    <name evidence="9" type="ORF">KP79_PYT22761</name>
</gene>
<dbReference type="Gene3D" id="2.70.170.10">
    <property type="entry name" value="Neurotransmitter-gated ion-channel ligand-binding domain"/>
    <property type="match status" value="2"/>
</dbReference>
<keyword evidence="3 5" id="KW-1133">Transmembrane helix</keyword>
<keyword evidence="5" id="KW-0407">Ion channel</keyword>
<feature type="domain" description="Neurotransmitter-gated ion-channel ligand-binding" evidence="7">
    <location>
        <begin position="390"/>
        <end position="553"/>
    </location>
</feature>
<dbReference type="SUPFAM" id="SSF63712">
    <property type="entry name" value="Nicotinic receptor ligand binding domain-like"/>
    <property type="match status" value="2"/>
</dbReference>
<feature type="transmembrane region" description="Helical" evidence="5">
    <location>
        <begin position="294"/>
        <end position="317"/>
    </location>
</feature>
<dbReference type="FunFam" id="2.70.170.10:FF:000028">
    <property type="entry name" value="AcetylCholine Receptor"/>
    <property type="match status" value="1"/>
</dbReference>
<dbReference type="InterPro" id="IPR006201">
    <property type="entry name" value="Neur_channel"/>
</dbReference>
<keyword evidence="5" id="KW-0406">Ion transport</keyword>
<dbReference type="Proteomes" id="UP000242188">
    <property type="component" value="Unassembled WGS sequence"/>
</dbReference>
<feature type="domain" description="Neurotransmitter-gated ion-channel transmembrane" evidence="8">
    <location>
        <begin position="240"/>
        <end position="309"/>
    </location>
</feature>
<feature type="region of interest" description="Disordered" evidence="6">
    <location>
        <begin position="347"/>
        <end position="366"/>
    </location>
</feature>
<comment type="caution">
    <text evidence="5">Lacks conserved residue(s) required for the propagation of feature annotation.</text>
</comment>
<dbReference type="PROSITE" id="PS00236">
    <property type="entry name" value="NEUROTR_ION_CHANNEL"/>
    <property type="match status" value="1"/>
</dbReference>
<dbReference type="CDD" id="cd19051">
    <property type="entry name" value="LGIC_TM_cation"/>
    <property type="match status" value="2"/>
</dbReference>
<dbReference type="GO" id="GO:0016020">
    <property type="term" value="C:membrane"/>
    <property type="evidence" value="ECO:0007669"/>
    <property type="project" value="UniProtKB-SubCell"/>
</dbReference>
<keyword evidence="10" id="KW-1185">Reference proteome</keyword>
<dbReference type="Gene3D" id="1.20.58.390">
    <property type="entry name" value="Neurotransmitter-gated ion-channel transmembrane domain"/>
    <property type="match status" value="2"/>
</dbReference>
<evidence type="ECO:0000256" key="3">
    <source>
        <dbReference type="ARBA" id="ARBA00022989"/>
    </source>
</evidence>
<evidence type="ECO:0000256" key="1">
    <source>
        <dbReference type="ARBA" id="ARBA00004141"/>
    </source>
</evidence>
<dbReference type="InterPro" id="IPR038050">
    <property type="entry name" value="Neuro_actylchol_rec"/>
</dbReference>
<accession>A0A210PRJ7</accession>
<feature type="transmembrane region" description="Helical" evidence="5">
    <location>
        <begin position="264"/>
        <end position="282"/>
    </location>
</feature>
<comment type="caution">
    <text evidence="9">The sequence shown here is derived from an EMBL/GenBank/DDBJ whole genome shotgun (WGS) entry which is preliminary data.</text>
</comment>
<dbReference type="InterPro" id="IPR006029">
    <property type="entry name" value="Neurotrans-gated_channel_TM"/>
</dbReference>
<name>A0A210PRJ7_MIZYE</name>
<feature type="domain" description="Neurotransmitter-gated ion-channel transmembrane" evidence="8">
    <location>
        <begin position="563"/>
        <end position="637"/>
    </location>
</feature>
<evidence type="ECO:0000313" key="10">
    <source>
        <dbReference type="Proteomes" id="UP000242188"/>
    </source>
</evidence>
<dbReference type="Pfam" id="PF02932">
    <property type="entry name" value="Neur_chan_memb"/>
    <property type="match status" value="2"/>
</dbReference>
<feature type="transmembrane region" description="Helical" evidence="5">
    <location>
        <begin position="556"/>
        <end position="580"/>
    </location>
</feature>
<dbReference type="GO" id="GO:0004888">
    <property type="term" value="F:transmembrane signaling receptor activity"/>
    <property type="evidence" value="ECO:0007669"/>
    <property type="project" value="InterPro"/>
</dbReference>
<keyword evidence="5" id="KW-0732">Signal</keyword>
<evidence type="ECO:0000256" key="5">
    <source>
        <dbReference type="RuleBase" id="RU000687"/>
    </source>
</evidence>
<evidence type="ECO:0000256" key="6">
    <source>
        <dbReference type="SAM" id="MobiDB-lite"/>
    </source>
</evidence>
<comment type="similarity">
    <text evidence="5">Belongs to the ligand-gated ion channel (TC 1.A.9) family.</text>
</comment>
<sequence length="665" mass="75740">MVGCRLLLILVMYSDVIISSAHAQGTMDDLVRLRNTLFQNYTKDFRPVYDMSDPIHVTLDMYLVSILDLDEVTGTITLNCVVSISWTDYRLFWNSSDVGITSFVMNASNVWKPRIYITTSSEDLSDFSYDAFDVRMYSNGSVTSSPCRHVKASCSFDMTNFPKDSQTGVMQIASWTYTAYEMVFIIGTPHISMVHYKPNGEWDIDWTSVTNNTDLGHYYSIIDFSIHLARRSAYFIISMTIPVLLLCFLNPFVFLLPASSGERISYTITMFLSLAVYMTVVGENMPKVSDPMAGISYLLLGAMLGSCMLILLTIFTLRCDAMFDIREISLWFLQIVYRVEYPKSGKENKMSTNDTSDSDVMRPDEETYNDTDELRRCLQKEHVMRFIDKDLDEVTGTITLNCGIALFWTDYRLAWDASEFGITSIVFNSSNVWKPRIYITTSSDDLSDISYDAVDVRVNSNGTVFASPGRHVKASCSFDMTRFPTDSQTCVMQIASWMFAASEMVFIIARPQMNMVYYKPNGEWDIDWTSVTNNTVFGSYFSILDFSIHLTRRSTYFTISMTLPVLLLCFLNPFVFLLPASSGERISYTITMFLSLAVFMTLIGENMPKASDPMAGISYFLLVAQIYSCQLVVLTIFTMRCEAVTDIRIFPGWLLRLDSRNSFHK</sequence>
<dbReference type="Pfam" id="PF02931">
    <property type="entry name" value="Neur_chan_LBD"/>
    <property type="match status" value="2"/>
</dbReference>
<keyword evidence="4 5" id="KW-0472">Membrane</keyword>
<evidence type="ECO:0000313" key="9">
    <source>
        <dbReference type="EMBL" id="OWF39108.1"/>
    </source>
</evidence>
<keyword evidence="5" id="KW-0813">Transport</keyword>
<feature type="signal peptide" evidence="5">
    <location>
        <begin position="1"/>
        <end position="23"/>
    </location>
</feature>
<dbReference type="PRINTS" id="PR00252">
    <property type="entry name" value="NRIONCHANNEL"/>
</dbReference>
<keyword evidence="9" id="KW-0675">Receptor</keyword>
<dbReference type="InterPro" id="IPR018000">
    <property type="entry name" value="Neurotransmitter_ion_chnl_CS"/>
</dbReference>
<dbReference type="GO" id="GO:0005230">
    <property type="term" value="F:extracellular ligand-gated monoatomic ion channel activity"/>
    <property type="evidence" value="ECO:0007669"/>
    <property type="project" value="InterPro"/>
</dbReference>
<dbReference type="InterPro" id="IPR006202">
    <property type="entry name" value="Neur_chan_lig-bd"/>
</dbReference>
<organism evidence="9 10">
    <name type="scientific">Mizuhopecten yessoensis</name>
    <name type="common">Japanese scallop</name>
    <name type="synonym">Patinopecten yessoensis</name>
    <dbReference type="NCBI Taxonomy" id="6573"/>
    <lineage>
        <taxon>Eukaryota</taxon>
        <taxon>Metazoa</taxon>
        <taxon>Spiralia</taxon>
        <taxon>Lophotrochozoa</taxon>
        <taxon>Mollusca</taxon>
        <taxon>Bivalvia</taxon>
        <taxon>Autobranchia</taxon>
        <taxon>Pteriomorphia</taxon>
        <taxon>Pectinida</taxon>
        <taxon>Pectinoidea</taxon>
        <taxon>Pectinidae</taxon>
        <taxon>Mizuhopecten</taxon>
    </lineage>
</organism>
<evidence type="ECO:0000259" key="8">
    <source>
        <dbReference type="Pfam" id="PF02932"/>
    </source>
</evidence>
<reference evidence="9 10" key="1">
    <citation type="journal article" date="2017" name="Nat. Ecol. Evol.">
        <title>Scallop genome provides insights into evolution of bilaterian karyotype and development.</title>
        <authorList>
            <person name="Wang S."/>
            <person name="Zhang J."/>
            <person name="Jiao W."/>
            <person name="Li J."/>
            <person name="Xun X."/>
            <person name="Sun Y."/>
            <person name="Guo X."/>
            <person name="Huan P."/>
            <person name="Dong B."/>
            <person name="Zhang L."/>
            <person name="Hu X."/>
            <person name="Sun X."/>
            <person name="Wang J."/>
            <person name="Zhao C."/>
            <person name="Wang Y."/>
            <person name="Wang D."/>
            <person name="Huang X."/>
            <person name="Wang R."/>
            <person name="Lv J."/>
            <person name="Li Y."/>
            <person name="Zhang Z."/>
            <person name="Liu B."/>
            <person name="Lu W."/>
            <person name="Hui Y."/>
            <person name="Liang J."/>
            <person name="Zhou Z."/>
            <person name="Hou R."/>
            <person name="Li X."/>
            <person name="Liu Y."/>
            <person name="Li H."/>
            <person name="Ning X."/>
            <person name="Lin Y."/>
            <person name="Zhao L."/>
            <person name="Xing Q."/>
            <person name="Dou J."/>
            <person name="Li Y."/>
            <person name="Mao J."/>
            <person name="Guo H."/>
            <person name="Dou H."/>
            <person name="Li T."/>
            <person name="Mu C."/>
            <person name="Jiang W."/>
            <person name="Fu Q."/>
            <person name="Fu X."/>
            <person name="Miao Y."/>
            <person name="Liu J."/>
            <person name="Yu Q."/>
            <person name="Li R."/>
            <person name="Liao H."/>
            <person name="Li X."/>
            <person name="Kong Y."/>
            <person name="Jiang Z."/>
            <person name="Chourrout D."/>
            <person name="Li R."/>
            <person name="Bao Z."/>
        </authorList>
    </citation>
    <scope>NUCLEOTIDE SEQUENCE [LARGE SCALE GENOMIC DNA]</scope>
    <source>
        <strain evidence="9 10">PY_sf001</strain>
    </source>
</reference>
<evidence type="ECO:0000259" key="7">
    <source>
        <dbReference type="Pfam" id="PF02931"/>
    </source>
</evidence>
<feature type="domain" description="Neurotransmitter-gated ion-channel ligand-binding" evidence="7">
    <location>
        <begin position="32"/>
        <end position="231"/>
    </location>
</feature>
<dbReference type="STRING" id="6573.A0A210PRJ7"/>
<dbReference type="InterPro" id="IPR036719">
    <property type="entry name" value="Neuro-gated_channel_TM_sf"/>
</dbReference>
<comment type="subcellular location">
    <subcellularLocation>
        <location evidence="1">Membrane</location>
        <topology evidence="1">Multi-pass membrane protein</topology>
    </subcellularLocation>
</comment>
<dbReference type="AlphaFoldDB" id="A0A210PRJ7"/>
<dbReference type="CDD" id="cd18989">
    <property type="entry name" value="LGIC_ECD_cation"/>
    <property type="match status" value="2"/>
</dbReference>
<dbReference type="PANTHER" id="PTHR18945">
    <property type="entry name" value="NEUROTRANSMITTER GATED ION CHANNEL"/>
    <property type="match status" value="1"/>
</dbReference>
<keyword evidence="2 5" id="KW-0812">Transmembrane</keyword>
<dbReference type="OrthoDB" id="5809364at2759"/>
<proteinExistence type="inferred from homology"/>
<protein>
    <submittedName>
        <fullName evidence="9">Acetylcholine receptor subunit alpha-type acr-16</fullName>
    </submittedName>
</protein>